<evidence type="ECO:0000313" key="3">
    <source>
        <dbReference type="EMBL" id="KAK3920305.1"/>
    </source>
</evidence>
<feature type="chain" id="PRO_5041980231" evidence="1">
    <location>
        <begin position="25"/>
        <end position="497"/>
    </location>
</feature>
<dbReference type="Pfam" id="PF26080">
    <property type="entry name" value="CUB_animal"/>
    <property type="match status" value="1"/>
</dbReference>
<dbReference type="InterPro" id="IPR058698">
    <property type="entry name" value="CUB_metazoa"/>
</dbReference>
<keyword evidence="4" id="KW-1185">Reference proteome</keyword>
<evidence type="ECO:0000313" key="4">
    <source>
        <dbReference type="Proteomes" id="UP001219518"/>
    </source>
</evidence>
<dbReference type="PANTHER" id="PTHR33236:SF11">
    <property type="entry name" value="CUB DOMAIN-CONTAINING PROTEIN"/>
    <property type="match status" value="1"/>
</dbReference>
<reference evidence="3" key="2">
    <citation type="journal article" date="2023" name="BMC Genomics">
        <title>Pest status, molecular evolution, and epigenetic factors derived from the genome assembly of Frankliniella fusca, a thysanopteran phytovirus vector.</title>
        <authorList>
            <person name="Catto M.A."/>
            <person name="Labadie P.E."/>
            <person name="Jacobson A.L."/>
            <person name="Kennedy G.G."/>
            <person name="Srinivasan R."/>
            <person name="Hunt B.G."/>
        </authorList>
    </citation>
    <scope>NUCLEOTIDE SEQUENCE</scope>
    <source>
        <strain evidence="3">PL_HMW_Pooled</strain>
    </source>
</reference>
<comment type="caution">
    <text evidence="3">The sequence shown here is derived from an EMBL/GenBank/DDBJ whole genome shotgun (WGS) entry which is preliminary data.</text>
</comment>
<accession>A0AAE1HFB4</accession>
<name>A0AAE1HFB4_9NEOP</name>
<gene>
    <name evidence="3" type="ORF">KUF71_009592</name>
</gene>
<reference evidence="3" key="1">
    <citation type="submission" date="2021-07" db="EMBL/GenBank/DDBJ databases">
        <authorList>
            <person name="Catto M.A."/>
            <person name="Jacobson A."/>
            <person name="Kennedy G."/>
            <person name="Labadie P."/>
            <person name="Hunt B.G."/>
            <person name="Srinivasan R."/>
        </authorList>
    </citation>
    <scope>NUCLEOTIDE SEQUENCE</scope>
    <source>
        <strain evidence="3">PL_HMW_Pooled</strain>
        <tissue evidence="3">Head</tissue>
    </source>
</reference>
<evidence type="ECO:0000256" key="1">
    <source>
        <dbReference type="SAM" id="SignalP"/>
    </source>
</evidence>
<dbReference type="Proteomes" id="UP001219518">
    <property type="component" value="Unassembled WGS sequence"/>
</dbReference>
<organism evidence="3 4">
    <name type="scientific">Frankliniella fusca</name>
    <dbReference type="NCBI Taxonomy" id="407009"/>
    <lineage>
        <taxon>Eukaryota</taxon>
        <taxon>Metazoa</taxon>
        <taxon>Ecdysozoa</taxon>
        <taxon>Arthropoda</taxon>
        <taxon>Hexapoda</taxon>
        <taxon>Insecta</taxon>
        <taxon>Pterygota</taxon>
        <taxon>Neoptera</taxon>
        <taxon>Paraneoptera</taxon>
        <taxon>Thysanoptera</taxon>
        <taxon>Terebrantia</taxon>
        <taxon>Thripoidea</taxon>
        <taxon>Thripidae</taxon>
        <taxon>Frankliniella</taxon>
    </lineage>
</organism>
<protein>
    <submittedName>
        <fullName evidence="3">Phosphate-binding protein</fullName>
    </submittedName>
</protein>
<dbReference type="AlphaFoldDB" id="A0AAE1HFB4"/>
<dbReference type="EMBL" id="JAHWGI010000994">
    <property type="protein sequence ID" value="KAK3920305.1"/>
    <property type="molecule type" value="Genomic_DNA"/>
</dbReference>
<feature type="signal peptide" evidence="1">
    <location>
        <begin position="1"/>
        <end position="24"/>
    </location>
</feature>
<sequence length="497" mass="52435">MRSAVRAVAGPLLLLQLLVNAVYTHLPDDADLALADVVRERPPAPRPGRRQNDRMSPGAVDNFPTVYQRLLLRARSPSAAGSLPTGGGHGAARRWISAVRPDGLLVGAEEPQPPAAAGTRVVLPAAARWQLSKKDKLREKIAKFLNLFTVVQFPNDACESPGVGLTGTCYHHLQCRSLGGHPGGACAQGYGVCCLFEKTCGGTTRHNSTYFVSSPSAEVGPAADGYFNCFLTVEKIGPEVTQLRLDFLHFELAAPTDGTCAEERFVIVSPDRNAPTPALCGTNTGQHMYVQVGGAGGAVRLGVQWRSPAAAPAAPAAAPAPAPAPGGRRWVVRLTQLRAREEGAAPPGCLQYHTGHAGRLQSFGYLSGSYTNNLNYAVCIRKEAGFCSVTYSTETSNGTTAPFQLLNEDQDGAPTIPPGQAGAEVLNCPSDYIVLNGIRLCGERLNDASVDPDYTHNSPVTDSGSGPFVLPVRTNGNLTGRGFSLAYRQLACTDAPA</sequence>
<evidence type="ECO:0000259" key="2">
    <source>
        <dbReference type="Pfam" id="PF26080"/>
    </source>
</evidence>
<dbReference type="PANTHER" id="PTHR33236">
    <property type="entry name" value="INTRAFLAGELLAR TRANSPORT PROTEIN 122 FAMILY PROTEIN-RELATED"/>
    <property type="match status" value="1"/>
</dbReference>
<feature type="domain" description="CUB" evidence="2">
    <location>
        <begin position="346"/>
        <end position="490"/>
    </location>
</feature>
<proteinExistence type="predicted"/>
<keyword evidence="1" id="KW-0732">Signal</keyword>